<keyword evidence="11" id="KW-0325">Glycoprotein</keyword>
<dbReference type="SUPFAM" id="SSF53822">
    <property type="entry name" value="Periplasmic binding protein-like I"/>
    <property type="match status" value="1"/>
</dbReference>
<dbReference type="SMART" id="SM00079">
    <property type="entry name" value="PBPe"/>
    <property type="match status" value="1"/>
</dbReference>
<evidence type="ECO:0000256" key="12">
    <source>
        <dbReference type="ARBA" id="ARBA00023257"/>
    </source>
</evidence>
<evidence type="ECO:0000256" key="14">
    <source>
        <dbReference type="ARBA" id="ARBA00023303"/>
    </source>
</evidence>
<feature type="binding site" evidence="16">
    <location>
        <position position="704"/>
    </location>
    <ligand>
        <name>L-glutamate</name>
        <dbReference type="ChEBI" id="CHEBI:29985"/>
    </ligand>
</feature>
<dbReference type="InterPro" id="IPR001508">
    <property type="entry name" value="Iono_Glu_rcpt_met"/>
</dbReference>
<evidence type="ECO:0000256" key="9">
    <source>
        <dbReference type="ARBA" id="ARBA00023136"/>
    </source>
</evidence>
<dbReference type="GO" id="GO:0045211">
    <property type="term" value="C:postsynaptic membrane"/>
    <property type="evidence" value="ECO:0007669"/>
    <property type="project" value="UniProtKB-SubCell"/>
</dbReference>
<dbReference type="AlphaFoldDB" id="A0A232FKR8"/>
<dbReference type="PRINTS" id="PR00177">
    <property type="entry name" value="NMDARECEPTOR"/>
</dbReference>
<evidence type="ECO:0000256" key="1">
    <source>
        <dbReference type="ARBA" id="ARBA00004651"/>
    </source>
</evidence>
<evidence type="ECO:0000256" key="20">
    <source>
        <dbReference type="SAM" id="SignalP"/>
    </source>
</evidence>
<dbReference type="InterPro" id="IPR001828">
    <property type="entry name" value="ANF_lig-bd_rcpt"/>
</dbReference>
<keyword evidence="10" id="KW-0675">Receptor</keyword>
<evidence type="ECO:0000259" key="22">
    <source>
        <dbReference type="SMART" id="SM00918"/>
    </source>
</evidence>
<dbReference type="FunFam" id="1.10.287.70:FF:000105">
    <property type="entry name" value="Eye-enriched kainate receptor, isoform A"/>
    <property type="match status" value="1"/>
</dbReference>
<feature type="binding site" evidence="16">
    <location>
        <position position="754"/>
    </location>
    <ligand>
        <name>L-glutamate</name>
        <dbReference type="ChEBI" id="CHEBI:29985"/>
    </ligand>
</feature>
<feature type="site" description="Interaction with the cone snail toxin Con-ikot-ikot" evidence="17">
    <location>
        <position position="710"/>
    </location>
</feature>
<evidence type="ECO:0000256" key="5">
    <source>
        <dbReference type="ARBA" id="ARBA00022692"/>
    </source>
</evidence>
<keyword evidence="8" id="KW-0406">Ion transport</keyword>
<keyword evidence="6 19" id="KW-1133">Transmembrane helix</keyword>
<evidence type="ECO:0000256" key="8">
    <source>
        <dbReference type="ARBA" id="ARBA00023065"/>
    </source>
</evidence>
<dbReference type="SMART" id="SM00918">
    <property type="entry name" value="Lig_chan-Glu_bd"/>
    <property type="match status" value="1"/>
</dbReference>
<feature type="disulfide bond" evidence="18">
    <location>
        <begin position="766"/>
        <end position="822"/>
    </location>
</feature>
<proteinExistence type="inferred from homology"/>
<feature type="binding site" evidence="16">
    <location>
        <position position="538"/>
    </location>
    <ligand>
        <name>L-glutamate</name>
        <dbReference type="ChEBI" id="CHEBI:29985"/>
    </ligand>
</feature>
<evidence type="ECO:0000256" key="2">
    <source>
        <dbReference type="ARBA" id="ARBA00008685"/>
    </source>
</evidence>
<dbReference type="Pfam" id="PF00060">
    <property type="entry name" value="Lig_chan"/>
    <property type="match status" value="1"/>
</dbReference>
<evidence type="ECO:0008006" key="25">
    <source>
        <dbReference type="Google" id="ProtNLM"/>
    </source>
</evidence>
<comment type="similarity">
    <text evidence="2">Belongs to the glutamate-gated ion channel (TC 1.A.10.1) family.</text>
</comment>
<dbReference type="Pfam" id="PF01094">
    <property type="entry name" value="ANF_receptor"/>
    <property type="match status" value="1"/>
</dbReference>
<evidence type="ECO:0000259" key="21">
    <source>
        <dbReference type="SMART" id="SM00079"/>
    </source>
</evidence>
<keyword evidence="18" id="KW-1015">Disulfide bond</keyword>
<reference evidence="23 24" key="1">
    <citation type="journal article" date="2017" name="Curr. Biol.">
        <title>The Evolution of Venom by Co-option of Single-Copy Genes.</title>
        <authorList>
            <person name="Martinson E.O."/>
            <person name="Mrinalini"/>
            <person name="Kelkar Y.D."/>
            <person name="Chang C.H."/>
            <person name="Werren J.H."/>
        </authorList>
    </citation>
    <scope>NUCLEOTIDE SEQUENCE [LARGE SCALE GENOMIC DNA]</scope>
    <source>
        <strain evidence="23 24">Alberta</strain>
        <tissue evidence="23">Whole body</tissue>
    </source>
</reference>
<evidence type="ECO:0000313" key="24">
    <source>
        <dbReference type="Proteomes" id="UP000215335"/>
    </source>
</evidence>
<evidence type="ECO:0000256" key="4">
    <source>
        <dbReference type="ARBA" id="ARBA00022475"/>
    </source>
</evidence>
<dbReference type="GO" id="GO:0038023">
    <property type="term" value="F:signaling receptor activity"/>
    <property type="evidence" value="ECO:0007669"/>
    <property type="project" value="InterPro"/>
</dbReference>
<evidence type="ECO:0000256" key="6">
    <source>
        <dbReference type="ARBA" id="ARBA00022989"/>
    </source>
</evidence>
<dbReference type="SUPFAM" id="SSF53850">
    <property type="entry name" value="Periplasmic binding protein-like II"/>
    <property type="match status" value="1"/>
</dbReference>
<keyword evidence="5 19" id="KW-0812">Transmembrane</keyword>
<keyword evidence="20" id="KW-0732">Signal</keyword>
<protein>
    <recommendedName>
        <fullName evidence="25">Ionotropic glutamate receptor C-terminal domain-containing protein</fullName>
    </recommendedName>
</protein>
<organism evidence="23 24">
    <name type="scientific">Trichomalopsis sarcophagae</name>
    <dbReference type="NCBI Taxonomy" id="543379"/>
    <lineage>
        <taxon>Eukaryota</taxon>
        <taxon>Metazoa</taxon>
        <taxon>Ecdysozoa</taxon>
        <taxon>Arthropoda</taxon>
        <taxon>Hexapoda</taxon>
        <taxon>Insecta</taxon>
        <taxon>Pterygota</taxon>
        <taxon>Neoptera</taxon>
        <taxon>Endopterygota</taxon>
        <taxon>Hymenoptera</taxon>
        <taxon>Apocrita</taxon>
        <taxon>Proctotrupomorpha</taxon>
        <taxon>Chalcidoidea</taxon>
        <taxon>Pteromalidae</taxon>
        <taxon>Pteromalinae</taxon>
        <taxon>Trichomalopsis</taxon>
    </lineage>
</organism>
<dbReference type="InterPro" id="IPR019594">
    <property type="entry name" value="Glu/Gly-bd"/>
</dbReference>
<keyword evidence="7" id="KW-0770">Synapse</keyword>
<keyword evidence="13" id="KW-1071">Ligand-gated ion channel</keyword>
<evidence type="ECO:0000256" key="15">
    <source>
        <dbReference type="ARBA" id="ARBA00034100"/>
    </source>
</evidence>
<evidence type="ECO:0000256" key="18">
    <source>
        <dbReference type="PIRSR" id="PIRSR601508-3"/>
    </source>
</evidence>
<feature type="transmembrane region" description="Helical" evidence="19">
    <location>
        <begin position="654"/>
        <end position="676"/>
    </location>
</feature>
<feature type="signal peptide" evidence="20">
    <location>
        <begin position="1"/>
        <end position="23"/>
    </location>
</feature>
<dbReference type="Proteomes" id="UP000215335">
    <property type="component" value="Unassembled WGS sequence"/>
</dbReference>
<dbReference type="Gene3D" id="3.40.190.10">
    <property type="entry name" value="Periplasmic binding protein-like II"/>
    <property type="match status" value="1"/>
</dbReference>
<accession>A0A232FKR8</accession>
<feature type="chain" id="PRO_5013099292" description="Ionotropic glutamate receptor C-terminal domain-containing protein" evidence="20">
    <location>
        <begin position="24"/>
        <end position="919"/>
    </location>
</feature>
<keyword evidence="9 19" id="KW-0472">Membrane</keyword>
<dbReference type="EMBL" id="NNAY01000067">
    <property type="protein sequence ID" value="OXU31346.1"/>
    <property type="molecule type" value="Genomic_DNA"/>
</dbReference>
<feature type="transmembrane region" description="Helical" evidence="19">
    <location>
        <begin position="841"/>
        <end position="867"/>
    </location>
</feature>
<dbReference type="OrthoDB" id="5984008at2759"/>
<feature type="transmembrane region" description="Helical" evidence="19">
    <location>
        <begin position="576"/>
        <end position="596"/>
    </location>
</feature>
<feature type="site" description="Crucial to convey clamshell closure to channel opening" evidence="17">
    <location>
        <position position="683"/>
    </location>
</feature>
<dbReference type="CDD" id="cd06382">
    <property type="entry name" value="PBP1_iGluR_Kainate"/>
    <property type="match status" value="1"/>
</dbReference>
<dbReference type="STRING" id="543379.A0A232FKR8"/>
<keyword evidence="4" id="KW-1003">Cell membrane</keyword>
<evidence type="ECO:0000256" key="10">
    <source>
        <dbReference type="ARBA" id="ARBA00023170"/>
    </source>
</evidence>
<dbReference type="Pfam" id="PF10613">
    <property type="entry name" value="Lig_chan-Glu_bd"/>
    <property type="match status" value="1"/>
</dbReference>
<keyword evidence="14" id="KW-0407">Ion channel</keyword>
<keyword evidence="24" id="KW-1185">Reference proteome</keyword>
<evidence type="ECO:0000256" key="17">
    <source>
        <dbReference type="PIRSR" id="PIRSR601508-2"/>
    </source>
</evidence>
<dbReference type="GO" id="GO:0015276">
    <property type="term" value="F:ligand-gated monoatomic ion channel activity"/>
    <property type="evidence" value="ECO:0007669"/>
    <property type="project" value="InterPro"/>
</dbReference>
<comment type="subcellular location">
    <subcellularLocation>
        <location evidence="1">Cell membrane</location>
        <topology evidence="1">Multi-pass membrane protein</topology>
    </subcellularLocation>
    <subcellularLocation>
        <location evidence="15">Postsynaptic cell membrane</location>
    </subcellularLocation>
</comment>
<evidence type="ECO:0000256" key="7">
    <source>
        <dbReference type="ARBA" id="ARBA00023018"/>
    </source>
</evidence>
<evidence type="ECO:0000256" key="16">
    <source>
        <dbReference type="PIRSR" id="PIRSR601508-1"/>
    </source>
</evidence>
<feature type="binding site" evidence="16">
    <location>
        <position position="705"/>
    </location>
    <ligand>
        <name>L-glutamate</name>
        <dbReference type="ChEBI" id="CHEBI:29985"/>
    </ligand>
</feature>
<dbReference type="InterPro" id="IPR028082">
    <property type="entry name" value="Peripla_BP_I"/>
</dbReference>
<evidence type="ECO:0000256" key="13">
    <source>
        <dbReference type="ARBA" id="ARBA00023286"/>
    </source>
</evidence>
<name>A0A232FKR8_9HYME</name>
<dbReference type="PANTHER" id="PTHR18966">
    <property type="entry name" value="IONOTROPIC GLUTAMATE RECEPTOR"/>
    <property type="match status" value="1"/>
</dbReference>
<dbReference type="Gene3D" id="3.40.50.2300">
    <property type="match status" value="2"/>
</dbReference>
<evidence type="ECO:0000313" key="23">
    <source>
        <dbReference type="EMBL" id="OXU31346.1"/>
    </source>
</evidence>
<dbReference type="InterPro" id="IPR001320">
    <property type="entry name" value="Iontro_rcpt_C"/>
</dbReference>
<feature type="domain" description="Ionotropic glutamate receptor L-glutamate and glycine-binding" evidence="22">
    <location>
        <begin position="453"/>
        <end position="522"/>
    </location>
</feature>
<evidence type="ECO:0000256" key="19">
    <source>
        <dbReference type="SAM" id="Phobius"/>
    </source>
</evidence>
<feature type="domain" description="Ionotropic glutamate receptor C-terminal" evidence="21">
    <location>
        <begin position="443"/>
        <end position="817"/>
    </location>
</feature>
<evidence type="ECO:0000256" key="11">
    <source>
        <dbReference type="ARBA" id="ARBA00023180"/>
    </source>
</evidence>
<evidence type="ECO:0000256" key="3">
    <source>
        <dbReference type="ARBA" id="ARBA00022448"/>
    </source>
</evidence>
<keyword evidence="3" id="KW-0813">Transport</keyword>
<dbReference type="InterPro" id="IPR015683">
    <property type="entry name" value="Ionotropic_Glu_rcpt"/>
</dbReference>
<gene>
    <name evidence="23" type="ORF">TSAR_012691</name>
</gene>
<comment type="caution">
    <text evidence="23">The sequence shown here is derived from an EMBL/GenBank/DDBJ whole genome shotgun (WGS) entry which is preliminary data.</text>
</comment>
<feature type="binding site" evidence="16">
    <location>
        <position position="533"/>
    </location>
    <ligand>
        <name>L-glutamate</name>
        <dbReference type="ChEBI" id="CHEBI:29985"/>
    </ligand>
</feature>
<sequence>MVKFLLLLLLALTLGIRCRGVQGNDRVASTVIGALFPPNSNMRKVFSRAVWLMNNCQVNRELCEKLAPCDDDINCLLFHRLKISALMLETDDDLLNNYAKFGELAGHRSSDKTPNSHKMLGNYYGLAAIFGPHRGLASKYIQGLCDIHDLPQIVIRKEFYHDRLMSINLYPDTQTLGNVYVEMVKKMNWTSFTVLYEHSEDFIALNKLLGVAKNLNTTDFPIFAFRLGSGPNYSEPLLQAKEKDAKSIVIDCSHEKLSEILKQIQQVGMMTNNYQYMITSLDLQTVDLRPYQYSGVNITGIRILDTEDPFVQKVVGENLEQFNLPSIDKMLTQEALMFDAVGLFAQAYKDLIYGYRDLKGVVLSQKYSEPQPWKHGLSMRNYLMYNTINGLTGPVMLDSDGSRRRFKLDILNLHKAGLKKVGIWNPDDGFDDVNLLNELKLKHFNILITMNAPYAMKVNFSKSLEGNDRYEGFVIDIIKELSAEIGFNYTFHVQEDKQNGNCNKTSEYAACTCTGMMSKILTGAMDMAITDLTITEERAACVDFSTAFWNLGMSILYKKPKKAPPTLFSFLSPFDMWVWIGLVGIYALVSLLFWVLGRLSPAEWTNPNPCIEEPTELQNQFTLNNSFWFTLGAIMQQGSEIAPISVPLRLLSGCWWFFCLIFVSTYTANLAAFLTIEKPVKVVRGIEDLYNQTAIKFGAKKDGSTFMYFKSSKNIKHRQLAEQMMTKDFERYMVTDTEDGIRLAQEENYAFIMESSSIEYIQYRKCDLEQAGPLIDQKSFAIAYKKNFEYHQQISRTISMLQERLVIKELYDKWWKERGAICFNEPSSTAEAMNLDQLNGVFLVLLIGVVISLGLTFFESALGIFVVSKKEKVSYMQTMKSEIKHICSSKATKPVLRRGRSSDCSLSEVSCDYTMTTQI</sequence>
<dbReference type="Gene3D" id="1.10.287.70">
    <property type="match status" value="1"/>
</dbReference>
<keyword evidence="12" id="KW-0628">Postsynaptic cell membrane</keyword>